<name>A0ABV6YM53_UNCEI</name>
<comment type="caution">
    <text evidence="1">The sequence shown here is derived from an EMBL/GenBank/DDBJ whole genome shotgun (WGS) entry which is preliminary data.</text>
</comment>
<sequence length="119" mass="13037">MDEPASSARRQLEARAQRGFKGYPVGTVAYYGPDNQFASKVAVGIILKEGGEAEHMEKWLSPDIDVRKDASALQAILELLDVHRVRSVVLTPGIYGCPHEEGIDYPKGKACPHCPFWAG</sequence>
<feature type="non-terminal residue" evidence="1">
    <location>
        <position position="119"/>
    </location>
</feature>
<gene>
    <name evidence="1" type="ORF">ACFL6M_07385</name>
</gene>
<proteinExistence type="predicted"/>
<accession>A0ABV6YM53</accession>
<evidence type="ECO:0000313" key="1">
    <source>
        <dbReference type="EMBL" id="MFC1573404.1"/>
    </source>
</evidence>
<dbReference type="EMBL" id="JBHPKH010000150">
    <property type="protein sequence ID" value="MFC1573404.1"/>
    <property type="molecule type" value="Genomic_DNA"/>
</dbReference>
<evidence type="ECO:0000313" key="2">
    <source>
        <dbReference type="Proteomes" id="UP001593833"/>
    </source>
</evidence>
<protein>
    <submittedName>
        <fullName evidence="1">Uncharacterized protein</fullName>
    </submittedName>
</protein>
<reference evidence="1 2" key="1">
    <citation type="submission" date="2024-09" db="EMBL/GenBank/DDBJ databases">
        <authorList>
            <person name="D'Angelo T."/>
        </authorList>
    </citation>
    <scope>NUCLEOTIDE SEQUENCE [LARGE SCALE GENOMIC DNA]</scope>
    <source>
        <strain evidence="1">SAG AM-320-E07</strain>
    </source>
</reference>
<dbReference type="Proteomes" id="UP001593833">
    <property type="component" value="Unassembled WGS sequence"/>
</dbReference>
<organism evidence="1 2">
    <name type="scientific">Eiseniibacteriota bacterium</name>
    <dbReference type="NCBI Taxonomy" id="2212470"/>
    <lineage>
        <taxon>Bacteria</taxon>
        <taxon>Candidatus Eiseniibacteriota</taxon>
    </lineage>
</organism>
<keyword evidence="2" id="KW-1185">Reference proteome</keyword>